<evidence type="ECO:0000256" key="1">
    <source>
        <dbReference type="SAM" id="MobiDB-lite"/>
    </source>
</evidence>
<dbReference type="Proteomes" id="UP000016536">
    <property type="component" value="Unassembled WGS sequence"/>
</dbReference>
<feature type="compositionally biased region" description="Basic residues" evidence="1">
    <location>
        <begin position="50"/>
        <end position="68"/>
    </location>
</feature>
<keyword evidence="3" id="KW-1185">Reference proteome</keyword>
<proteinExistence type="predicted"/>
<name>U1RVV4_9ACTO</name>
<dbReference type="HOGENOM" id="CLU_1792343_0_0_11"/>
<feature type="region of interest" description="Disordered" evidence="1">
    <location>
        <begin position="39"/>
        <end position="90"/>
    </location>
</feature>
<organism evidence="2 3">
    <name type="scientific">Actinomyces johnsonii F0542</name>
    <dbReference type="NCBI Taxonomy" id="1321818"/>
    <lineage>
        <taxon>Bacteria</taxon>
        <taxon>Bacillati</taxon>
        <taxon>Actinomycetota</taxon>
        <taxon>Actinomycetes</taxon>
        <taxon>Actinomycetales</taxon>
        <taxon>Actinomycetaceae</taxon>
        <taxon>Actinomyces</taxon>
    </lineage>
</organism>
<dbReference type="PATRIC" id="fig|1321818.3.peg.2048"/>
<protein>
    <submittedName>
        <fullName evidence="2">Uncharacterized protein</fullName>
    </submittedName>
</protein>
<comment type="caution">
    <text evidence="2">The sequence shown here is derived from an EMBL/GenBank/DDBJ whole genome shotgun (WGS) entry which is preliminary data.</text>
</comment>
<evidence type="ECO:0000313" key="3">
    <source>
        <dbReference type="Proteomes" id="UP000016536"/>
    </source>
</evidence>
<sequence length="144" mass="15541">MAGGLSVHVCLLDGSPEGPAATCGAPGRWSRLPSPVLTGAGSRVCGLPHSQRRRRRPIGQSRPGRRRGAPLSLQVDCSSTPPADTNSVRPAREIVAHCPRVRRVGRRFVPSTPRTRDLRYDRAPSNWCASGVTPSTQVRQPYVS</sequence>
<feature type="compositionally biased region" description="Polar residues" evidence="1">
    <location>
        <begin position="75"/>
        <end position="88"/>
    </location>
</feature>
<reference evidence="2 3" key="1">
    <citation type="submission" date="2013-08" db="EMBL/GenBank/DDBJ databases">
        <authorList>
            <person name="Weinstock G."/>
            <person name="Sodergren E."/>
            <person name="Wylie T."/>
            <person name="Fulton L."/>
            <person name="Fulton R."/>
            <person name="Fronick C."/>
            <person name="O'Laughlin M."/>
            <person name="Godfrey J."/>
            <person name="Miner T."/>
            <person name="Herter B."/>
            <person name="Appelbaum E."/>
            <person name="Cordes M."/>
            <person name="Lek S."/>
            <person name="Wollam A."/>
            <person name="Pepin K.H."/>
            <person name="Palsikar V.B."/>
            <person name="Mitreva M."/>
            <person name="Wilson R.K."/>
        </authorList>
    </citation>
    <scope>NUCLEOTIDE SEQUENCE [LARGE SCALE GENOMIC DNA]</scope>
    <source>
        <strain evidence="2 3">F0542</strain>
    </source>
</reference>
<accession>U1RVV4</accession>
<dbReference type="EMBL" id="AWSE01000162">
    <property type="protein sequence ID" value="ERH22552.1"/>
    <property type="molecule type" value="Genomic_DNA"/>
</dbReference>
<evidence type="ECO:0000313" key="2">
    <source>
        <dbReference type="EMBL" id="ERH22552.1"/>
    </source>
</evidence>
<gene>
    <name evidence="2" type="ORF">HMPREF1979_02447</name>
</gene>
<dbReference type="AlphaFoldDB" id="U1RVV4"/>